<reference evidence="1 2" key="1">
    <citation type="submission" date="2020-07" db="EMBL/GenBank/DDBJ databases">
        <title>Huge and variable diversity of episymbiotic CPR bacteria and DPANN archaea in groundwater ecosystems.</title>
        <authorList>
            <person name="He C.Y."/>
            <person name="Keren R."/>
            <person name="Whittaker M."/>
            <person name="Farag I.F."/>
            <person name="Doudna J."/>
            <person name="Cate J.H.D."/>
            <person name="Banfield J.F."/>
        </authorList>
    </citation>
    <scope>NUCLEOTIDE SEQUENCE [LARGE SCALE GENOMIC DNA]</scope>
    <source>
        <strain evidence="1">NC_groundwater_541_Ag_S-0.1um_46_50</strain>
    </source>
</reference>
<gene>
    <name evidence="1" type="ORF">HYW89_03160</name>
</gene>
<protein>
    <submittedName>
        <fullName evidence="1">Uncharacterized protein</fullName>
    </submittedName>
</protein>
<name>A0A7T5RIW9_9BACT</name>
<accession>A0A7T5RIW9</accession>
<dbReference type="Proteomes" id="UP000595618">
    <property type="component" value="Chromosome"/>
</dbReference>
<sequence>MPPEKELVCGEFDRVEYLENHTIFYFKEGQTFVFKGLISSSYVRGEILSVVGNPDNPRIVSNGMGCMIFGGGCI</sequence>
<proteinExistence type="predicted"/>
<organism evidence="1 2">
    <name type="scientific">Candidatus Sungiibacteriota bacterium</name>
    <dbReference type="NCBI Taxonomy" id="2750080"/>
    <lineage>
        <taxon>Bacteria</taxon>
        <taxon>Candidatus Sungiibacteriota</taxon>
    </lineage>
</organism>
<evidence type="ECO:0000313" key="2">
    <source>
        <dbReference type="Proteomes" id="UP000595618"/>
    </source>
</evidence>
<evidence type="ECO:0000313" key="1">
    <source>
        <dbReference type="EMBL" id="QQG44978.1"/>
    </source>
</evidence>
<dbReference type="EMBL" id="CP066690">
    <property type="protein sequence ID" value="QQG44978.1"/>
    <property type="molecule type" value="Genomic_DNA"/>
</dbReference>
<dbReference type="AlphaFoldDB" id="A0A7T5RIW9"/>